<organism evidence="2 3">
    <name type="scientific">Piscirickettsia salmonis</name>
    <dbReference type="NCBI Taxonomy" id="1238"/>
    <lineage>
        <taxon>Bacteria</taxon>
        <taxon>Pseudomonadati</taxon>
        <taxon>Pseudomonadota</taxon>
        <taxon>Gammaproteobacteria</taxon>
        <taxon>Thiotrichales</taxon>
        <taxon>Piscirickettsiaceae</taxon>
        <taxon>Piscirickettsia</taxon>
    </lineage>
</organism>
<gene>
    <name evidence="2" type="ORF">Psal009_02188</name>
</gene>
<reference evidence="2 3" key="1">
    <citation type="submission" date="2019-04" db="EMBL/GenBank/DDBJ databases">
        <title>Complete genome sequencing of Piscirickettsia salmonis strain Psal-009.</title>
        <authorList>
            <person name="Schober I."/>
            <person name="Bunk B."/>
            <person name="Sproer C."/>
            <person name="Carril G.P."/>
            <person name="Riedel T."/>
            <person name="Flores-Herrera P.A."/>
            <person name="Nourdin-Galindo G."/>
            <person name="Marshall S.H."/>
            <person name="Overmann J."/>
        </authorList>
    </citation>
    <scope>NUCLEOTIDE SEQUENCE [LARGE SCALE GENOMIC DNA]</scope>
    <source>
        <strain evidence="2 3">Psal-009</strain>
    </source>
</reference>
<evidence type="ECO:0000256" key="1">
    <source>
        <dbReference type="SAM" id="MobiDB-lite"/>
    </source>
</evidence>
<dbReference type="EMBL" id="CP038908">
    <property type="protein sequence ID" value="QGO06280.1"/>
    <property type="molecule type" value="Genomic_DNA"/>
</dbReference>
<proteinExistence type="predicted"/>
<dbReference type="AlphaFoldDB" id="A0A9Q5YI64"/>
<name>A0A9Q5YI64_PISSA</name>
<feature type="compositionally biased region" description="Basic and acidic residues" evidence="1">
    <location>
        <begin position="96"/>
        <end position="106"/>
    </location>
</feature>
<keyword evidence="3" id="KW-1185">Reference proteome</keyword>
<evidence type="ECO:0000313" key="2">
    <source>
        <dbReference type="EMBL" id="QGO06280.1"/>
    </source>
</evidence>
<sequence>MPRSPGSPTAEDPDPATDGWVCVHIDDKAKAEKATNTGTDPDDIQKSLQAMRQGELIGARERKASEEYMQAEAVADQEIERVGKLLHDIRPSQPEDYSHDSDDNFKLEMPLATSPTNRPTPSSSTPSSPHFSYQPPDHHGHDLADAPAPPIAGAASSPSTVSHFSPKPTAHSHDLADLPRSPVVNTEYSLTVSSPSTPYRRFSSKPPAAANRLSTLSHHSSSQLAMKPPPKCSDLFFKAAVGVTVTAAVVAIAKSLG</sequence>
<protein>
    <submittedName>
        <fullName evidence="2">Uncharacterized protein</fullName>
    </submittedName>
</protein>
<dbReference type="RefSeq" id="WP_016210891.1">
    <property type="nucleotide sequence ID" value="NZ_CP012413.1"/>
</dbReference>
<feature type="compositionally biased region" description="Low complexity" evidence="1">
    <location>
        <begin position="113"/>
        <end position="129"/>
    </location>
</feature>
<feature type="region of interest" description="Disordered" evidence="1">
    <location>
        <begin position="85"/>
        <end position="182"/>
    </location>
</feature>
<dbReference type="Proteomes" id="UP000422232">
    <property type="component" value="Chromosome"/>
</dbReference>
<accession>A0A9Q5YI64</accession>
<evidence type="ECO:0000313" key="3">
    <source>
        <dbReference type="Proteomes" id="UP000422232"/>
    </source>
</evidence>
<dbReference type="GeneID" id="66741168"/>